<proteinExistence type="predicted"/>
<dbReference type="GO" id="GO:0005783">
    <property type="term" value="C:endoplasmic reticulum"/>
    <property type="evidence" value="ECO:0007669"/>
    <property type="project" value="TreeGrafter"/>
</dbReference>
<evidence type="ECO:0000259" key="3">
    <source>
        <dbReference type="Pfam" id="PF00501"/>
    </source>
</evidence>
<name>A0AAV5A6H7_9AGAM</name>
<feature type="domain" description="AMP-dependent synthetase/ligase" evidence="3">
    <location>
        <begin position="175"/>
        <end position="554"/>
    </location>
</feature>
<reference evidence="4" key="1">
    <citation type="submission" date="2021-10" db="EMBL/GenBank/DDBJ databases">
        <title>De novo Genome Assembly of Clathrus columnatus (Basidiomycota, Fungi) Using Illumina and Nanopore Sequence Data.</title>
        <authorList>
            <person name="Ogiso-Tanaka E."/>
            <person name="Itagaki H."/>
            <person name="Hosoya T."/>
            <person name="Hosaka K."/>
        </authorList>
    </citation>
    <scope>NUCLEOTIDE SEQUENCE</scope>
    <source>
        <strain evidence="4">MO-923</strain>
    </source>
</reference>
<accession>A0AAV5A6H7</accession>
<dbReference type="PANTHER" id="PTHR43272">
    <property type="entry name" value="LONG-CHAIN-FATTY-ACID--COA LIGASE"/>
    <property type="match status" value="1"/>
</dbReference>
<dbReference type="Gene3D" id="3.40.50.12780">
    <property type="entry name" value="N-terminal domain of ligase-like"/>
    <property type="match status" value="1"/>
</dbReference>
<evidence type="ECO:0000256" key="2">
    <source>
        <dbReference type="ARBA" id="ARBA00022840"/>
    </source>
</evidence>
<dbReference type="GO" id="GO:0016020">
    <property type="term" value="C:membrane"/>
    <property type="evidence" value="ECO:0007669"/>
    <property type="project" value="TreeGrafter"/>
</dbReference>
<dbReference type="InterPro" id="IPR042099">
    <property type="entry name" value="ANL_N_sf"/>
</dbReference>
<keyword evidence="2" id="KW-0067">ATP-binding</keyword>
<dbReference type="Pfam" id="PF00501">
    <property type="entry name" value="AMP-binding"/>
    <property type="match status" value="1"/>
</dbReference>
<dbReference type="GO" id="GO:0004467">
    <property type="term" value="F:long-chain fatty acid-CoA ligase activity"/>
    <property type="evidence" value="ECO:0007669"/>
    <property type="project" value="TreeGrafter"/>
</dbReference>
<comment type="caution">
    <text evidence="4">The sequence shown here is derived from an EMBL/GenBank/DDBJ whole genome shotgun (WGS) entry which is preliminary data.</text>
</comment>
<sequence length="743" mass="83063">MSTTQARSPYRKYPPCTSWFIPFPPNQSFTKQIVEVEPSKKNNETAAWGYFDMNSSIARRNLSKGFESGYQYSRQFTHPDFNSGYKKSHYSYPESDSTLHPADEESGSKPCLGHRLLLSLNPPVYAQQFEWMSYEDVDKKRRELGSALVWFFKRTKRDVINHSGDVRDEMGFEMDMVCIWANSSIEWQLVDLACQAYAKVITALYDSSSNDTVEYIINHAESRILFVTIDHLSTIFQLYPKLKHVQSVVLLHSDRDLAMYEAHGPMVKLAKSWAKSLGVDIWSLEECNVLIIPLKSILSSFFLVAEIGKQNLTQPIDVEPETGTTGQPKAAILTHGQTALTSATVVWGMQTAETGITMSALPLAHVYQRMINSTAFNQGGAVGFAQPNPLFLLEDMKLLKPTIIPAVPRLLNKIYQGVMAKFGGGGVISSLFNHAVKTKLEALRTDGRIEHPIWDKIIFNKIQLLLGGNLESVICGSAASSPDVLDFIQIAFKCRVYSETYAVGFRVLPKDPLGSFSVGTVFPCMETKLVDVEELGYFVRPRKEGERSRGELYVCTGPSGVGVRAEPVFSDPVSTKYTFGEDGWIHTGDIAEIDECGRFKIIDRKKNITKLSHGEFVALEKIESLYSASPIIAQLFVYGDSLRDYLVAIVVPIEGLHPESGSDLKTTILLALEEQAKNVGLKGYEKIRNIHITNELFSVEGGTLTPTLKIRRKDAYMMYKDVIEELYKMPVPSLTSGKVQGKL</sequence>
<dbReference type="Proteomes" id="UP001050691">
    <property type="component" value="Unassembled WGS sequence"/>
</dbReference>
<evidence type="ECO:0000313" key="4">
    <source>
        <dbReference type="EMBL" id="GJJ09102.1"/>
    </source>
</evidence>
<protein>
    <recommendedName>
        <fullName evidence="3">AMP-dependent synthetase/ligase domain-containing protein</fullName>
    </recommendedName>
</protein>
<evidence type="ECO:0000256" key="1">
    <source>
        <dbReference type="ARBA" id="ARBA00022741"/>
    </source>
</evidence>
<organism evidence="4 5">
    <name type="scientific">Clathrus columnatus</name>
    <dbReference type="NCBI Taxonomy" id="1419009"/>
    <lineage>
        <taxon>Eukaryota</taxon>
        <taxon>Fungi</taxon>
        <taxon>Dikarya</taxon>
        <taxon>Basidiomycota</taxon>
        <taxon>Agaricomycotina</taxon>
        <taxon>Agaricomycetes</taxon>
        <taxon>Phallomycetidae</taxon>
        <taxon>Phallales</taxon>
        <taxon>Clathraceae</taxon>
        <taxon>Clathrus</taxon>
    </lineage>
</organism>
<dbReference type="Pfam" id="PF23562">
    <property type="entry name" value="AMP-binding_C_3"/>
    <property type="match status" value="1"/>
</dbReference>
<dbReference type="SUPFAM" id="SSF56801">
    <property type="entry name" value="Acetyl-CoA synthetase-like"/>
    <property type="match status" value="1"/>
</dbReference>
<dbReference type="InterPro" id="IPR000873">
    <property type="entry name" value="AMP-dep_synth/lig_dom"/>
</dbReference>
<dbReference type="AlphaFoldDB" id="A0AAV5A6H7"/>
<gene>
    <name evidence="4" type="ORF">Clacol_003324</name>
</gene>
<dbReference type="GO" id="GO:0005524">
    <property type="term" value="F:ATP binding"/>
    <property type="evidence" value="ECO:0007669"/>
    <property type="project" value="UniProtKB-KW"/>
</dbReference>
<dbReference type="PANTHER" id="PTHR43272:SF33">
    <property type="entry name" value="AMP-BINDING DOMAIN-CONTAINING PROTEIN-RELATED"/>
    <property type="match status" value="1"/>
</dbReference>
<evidence type="ECO:0000313" key="5">
    <source>
        <dbReference type="Proteomes" id="UP001050691"/>
    </source>
</evidence>
<dbReference type="EMBL" id="BPWL01000004">
    <property type="protein sequence ID" value="GJJ09102.1"/>
    <property type="molecule type" value="Genomic_DNA"/>
</dbReference>
<keyword evidence="5" id="KW-1185">Reference proteome</keyword>
<keyword evidence="1" id="KW-0547">Nucleotide-binding</keyword>